<dbReference type="Proteomes" id="UP000487258">
    <property type="component" value="Unassembled WGS sequence"/>
</dbReference>
<proteinExistence type="predicted"/>
<reference evidence="1 2" key="1">
    <citation type="submission" date="2019-12" db="EMBL/GenBank/DDBJ databases">
        <title>Enteriobacteria Tanzani isolates_10432.</title>
        <authorList>
            <person name="Subbiah M."/>
            <person name="Call D."/>
        </authorList>
    </citation>
    <scope>NUCLEOTIDE SEQUENCE [LARGE SCALE GENOMIC DNA]</scope>
    <source>
        <strain evidence="1 2">10432wF6</strain>
    </source>
</reference>
<sequence>MAMFGFPHWQLKSTSTESGVVAPYERLPFAQTAVMGVQHAVAMFGATVLMPILMGLDPNLSILMSG</sequence>
<name>A0A6L7AAA4_ECOLX</name>
<evidence type="ECO:0000313" key="2">
    <source>
        <dbReference type="Proteomes" id="UP000487258"/>
    </source>
</evidence>
<accession>A0A6L7AAA4</accession>
<gene>
    <name evidence="1" type="ORF">GQM04_35660</name>
</gene>
<protein>
    <submittedName>
        <fullName evidence="1">Uncharacterized protein</fullName>
    </submittedName>
</protein>
<comment type="caution">
    <text evidence="1">The sequence shown here is derived from an EMBL/GenBank/DDBJ whole genome shotgun (WGS) entry which is preliminary data.</text>
</comment>
<organism evidence="1 2">
    <name type="scientific">Escherichia coli</name>
    <dbReference type="NCBI Taxonomy" id="562"/>
    <lineage>
        <taxon>Bacteria</taxon>
        <taxon>Pseudomonadati</taxon>
        <taxon>Pseudomonadota</taxon>
        <taxon>Gammaproteobacteria</taxon>
        <taxon>Enterobacterales</taxon>
        <taxon>Enterobacteriaceae</taxon>
        <taxon>Escherichia</taxon>
    </lineage>
</organism>
<dbReference type="AlphaFoldDB" id="A0A6L7AAA4"/>
<evidence type="ECO:0000313" key="1">
    <source>
        <dbReference type="EMBL" id="MWL50732.1"/>
    </source>
</evidence>
<feature type="non-terminal residue" evidence="1">
    <location>
        <position position="66"/>
    </location>
</feature>
<dbReference type="EMBL" id="WTMY01001580">
    <property type="protein sequence ID" value="MWL50732.1"/>
    <property type="molecule type" value="Genomic_DNA"/>
</dbReference>